<feature type="transmembrane region" description="Helical" evidence="1">
    <location>
        <begin position="130"/>
        <end position="150"/>
    </location>
</feature>
<feature type="transmembrane region" description="Helical" evidence="1">
    <location>
        <begin position="156"/>
        <end position="177"/>
    </location>
</feature>
<keyword evidence="1" id="KW-1133">Transmembrane helix</keyword>
<feature type="transmembrane region" description="Helical" evidence="1">
    <location>
        <begin position="30"/>
        <end position="47"/>
    </location>
</feature>
<proteinExistence type="predicted"/>
<dbReference type="Proteomes" id="UP000254968">
    <property type="component" value="Unassembled WGS sequence"/>
</dbReference>
<dbReference type="EMBL" id="UGNV01000001">
    <property type="protein sequence ID" value="STX28459.1"/>
    <property type="molecule type" value="Genomic_DNA"/>
</dbReference>
<keyword evidence="1" id="KW-0812">Transmembrane</keyword>
<organism evidence="2 3">
    <name type="scientific">Legionella beliardensis</name>
    <dbReference type="NCBI Taxonomy" id="91822"/>
    <lineage>
        <taxon>Bacteria</taxon>
        <taxon>Pseudomonadati</taxon>
        <taxon>Pseudomonadota</taxon>
        <taxon>Gammaproteobacteria</taxon>
        <taxon>Legionellales</taxon>
        <taxon>Legionellaceae</taxon>
        <taxon>Legionella</taxon>
    </lineage>
</organism>
<evidence type="ECO:0000313" key="3">
    <source>
        <dbReference type="Proteomes" id="UP000254968"/>
    </source>
</evidence>
<keyword evidence="3" id="KW-1185">Reference proteome</keyword>
<evidence type="ECO:0000256" key="1">
    <source>
        <dbReference type="SAM" id="Phobius"/>
    </source>
</evidence>
<protein>
    <submittedName>
        <fullName evidence="2">Uncharacterized protein</fullName>
    </submittedName>
</protein>
<name>A0A378HZW3_9GAMM</name>
<dbReference type="AlphaFoldDB" id="A0A378HZW3"/>
<sequence>MYRLNHYSIILITTYILAFLAMQIGAQNSWIVGLTSLPVIILTVLWSERVIPINNDLNRSTFNRDMFIIAYSCLLAFVASLIFQSNNVDARGWWPLVIVIGAMYGILIGLIYAAFATLLRKEHDSYTNKFGIALFLGYFVISLLPLYFNFASFSQTHLFISFIILLLGFHLLICLGAQLTRKHRS</sequence>
<keyword evidence="1" id="KW-0472">Membrane</keyword>
<gene>
    <name evidence="2" type="ORF">NCTC13315_00989</name>
</gene>
<accession>A0A378HZW3</accession>
<dbReference type="RefSeq" id="WP_176579711.1">
    <property type="nucleotide sequence ID" value="NZ_CAAAHO010000001.1"/>
</dbReference>
<feature type="transmembrane region" description="Helical" evidence="1">
    <location>
        <begin position="92"/>
        <end position="118"/>
    </location>
</feature>
<evidence type="ECO:0000313" key="2">
    <source>
        <dbReference type="EMBL" id="STX28459.1"/>
    </source>
</evidence>
<reference evidence="2 3" key="1">
    <citation type="submission" date="2018-06" db="EMBL/GenBank/DDBJ databases">
        <authorList>
            <consortium name="Pathogen Informatics"/>
            <person name="Doyle S."/>
        </authorList>
    </citation>
    <scope>NUCLEOTIDE SEQUENCE [LARGE SCALE GENOMIC DNA]</scope>
    <source>
        <strain evidence="2 3">NCTC13315</strain>
    </source>
</reference>
<feature type="transmembrane region" description="Helical" evidence="1">
    <location>
        <begin position="7"/>
        <end position="24"/>
    </location>
</feature>
<feature type="transmembrane region" description="Helical" evidence="1">
    <location>
        <begin position="68"/>
        <end position="86"/>
    </location>
</feature>